<sequence length="309" mass="33636">MKETVTVIGASTSVGKRLAAELLKEQNLSVNLCFDKYSDAVCHAGNPAARCFVGNLAQTRNELKVLQVTSTGDNRLVNLDTVLQSSELIVISEYTSCFPSLDWVLGKSPQDVNVKMVRNVVNGCGSRLRKLVFLSALGAKRKLSKLPKLDANILFWVLNFFGALDAIRQGEEIVCEAGRDLSIQTSIIRAKFHCYLKGPFGGMNEEMFDEMEYQSLELLPGDIADGETSDLAAALTLKQALVDDCFDNKDVAVVNSPGSSPLSPEVNGMLLGVCDVTIGMEHENSVFAHEREATSTHGREDSNMIGTRV</sequence>
<dbReference type="STRING" id="905079.L1IVP4"/>
<evidence type="ECO:0000313" key="2">
    <source>
        <dbReference type="EMBL" id="EKX40182.1"/>
    </source>
</evidence>
<dbReference type="GeneID" id="17296920"/>
<dbReference type="AlphaFoldDB" id="L1IVP4"/>
<dbReference type="EMBL" id="JH993033">
    <property type="protein sequence ID" value="EKX40182.1"/>
    <property type="molecule type" value="Genomic_DNA"/>
</dbReference>
<proteinExistence type="predicted"/>
<dbReference type="PANTHER" id="PTHR15020">
    <property type="entry name" value="FLAVIN REDUCTASE-RELATED"/>
    <property type="match status" value="1"/>
</dbReference>
<evidence type="ECO:0000313" key="3">
    <source>
        <dbReference type="EnsemblProtists" id="EKX40182"/>
    </source>
</evidence>
<dbReference type="EnsemblProtists" id="EKX40182">
    <property type="protein sequence ID" value="EKX40182"/>
    <property type="gene ID" value="GUITHDRAFT_113661"/>
</dbReference>
<gene>
    <name evidence="2" type="ORF">GUITHDRAFT_113661</name>
</gene>
<dbReference type="HOGENOM" id="CLU_901523_0_0_1"/>
<feature type="region of interest" description="Disordered" evidence="1">
    <location>
        <begin position="290"/>
        <end position="309"/>
    </location>
</feature>
<dbReference type="Proteomes" id="UP000011087">
    <property type="component" value="Unassembled WGS sequence"/>
</dbReference>
<evidence type="ECO:0008006" key="5">
    <source>
        <dbReference type="Google" id="ProtNLM"/>
    </source>
</evidence>
<dbReference type="RefSeq" id="XP_005827162.1">
    <property type="nucleotide sequence ID" value="XM_005827105.1"/>
</dbReference>
<organism evidence="2">
    <name type="scientific">Guillardia theta (strain CCMP2712)</name>
    <name type="common">Cryptophyte</name>
    <dbReference type="NCBI Taxonomy" id="905079"/>
    <lineage>
        <taxon>Eukaryota</taxon>
        <taxon>Cryptophyceae</taxon>
        <taxon>Pyrenomonadales</taxon>
        <taxon>Geminigeraceae</taxon>
        <taxon>Guillardia</taxon>
    </lineage>
</organism>
<dbReference type="PANTHER" id="PTHR15020:SF50">
    <property type="entry name" value="UPF0659 PROTEIN YMR090W"/>
    <property type="match status" value="1"/>
</dbReference>
<name>L1IVP4_GUITC</name>
<reference evidence="3" key="3">
    <citation type="submission" date="2015-06" db="UniProtKB">
        <authorList>
            <consortium name="EnsemblProtists"/>
        </authorList>
    </citation>
    <scope>IDENTIFICATION</scope>
</reference>
<dbReference type="PaxDb" id="55529-EKX40182"/>
<dbReference type="Gene3D" id="3.40.50.720">
    <property type="entry name" value="NAD(P)-binding Rossmann-like Domain"/>
    <property type="match status" value="1"/>
</dbReference>
<protein>
    <recommendedName>
        <fullName evidence="5">NAD(P)-binding domain-containing protein</fullName>
    </recommendedName>
</protein>
<dbReference type="KEGG" id="gtt:GUITHDRAFT_113661"/>
<feature type="compositionally biased region" description="Basic and acidic residues" evidence="1">
    <location>
        <begin position="290"/>
        <end position="302"/>
    </location>
</feature>
<accession>L1IVP4</accession>
<reference evidence="2 4" key="1">
    <citation type="journal article" date="2012" name="Nature">
        <title>Algal genomes reveal evolutionary mosaicism and the fate of nucleomorphs.</title>
        <authorList>
            <consortium name="DOE Joint Genome Institute"/>
            <person name="Curtis B.A."/>
            <person name="Tanifuji G."/>
            <person name="Burki F."/>
            <person name="Gruber A."/>
            <person name="Irimia M."/>
            <person name="Maruyama S."/>
            <person name="Arias M.C."/>
            <person name="Ball S.G."/>
            <person name="Gile G.H."/>
            <person name="Hirakawa Y."/>
            <person name="Hopkins J.F."/>
            <person name="Kuo A."/>
            <person name="Rensing S.A."/>
            <person name="Schmutz J."/>
            <person name="Symeonidi A."/>
            <person name="Elias M."/>
            <person name="Eveleigh R.J."/>
            <person name="Herman E.K."/>
            <person name="Klute M.J."/>
            <person name="Nakayama T."/>
            <person name="Obornik M."/>
            <person name="Reyes-Prieto A."/>
            <person name="Armbrust E.V."/>
            <person name="Aves S.J."/>
            <person name="Beiko R.G."/>
            <person name="Coutinho P."/>
            <person name="Dacks J.B."/>
            <person name="Durnford D.G."/>
            <person name="Fast N.M."/>
            <person name="Green B.R."/>
            <person name="Grisdale C.J."/>
            <person name="Hempel F."/>
            <person name="Henrissat B."/>
            <person name="Hoppner M.P."/>
            <person name="Ishida K."/>
            <person name="Kim E."/>
            <person name="Koreny L."/>
            <person name="Kroth P.G."/>
            <person name="Liu Y."/>
            <person name="Malik S.B."/>
            <person name="Maier U.G."/>
            <person name="McRose D."/>
            <person name="Mock T."/>
            <person name="Neilson J.A."/>
            <person name="Onodera N.T."/>
            <person name="Poole A.M."/>
            <person name="Pritham E.J."/>
            <person name="Richards T.A."/>
            <person name="Rocap G."/>
            <person name="Roy S.W."/>
            <person name="Sarai C."/>
            <person name="Schaack S."/>
            <person name="Shirato S."/>
            <person name="Slamovits C.H."/>
            <person name="Spencer D.F."/>
            <person name="Suzuki S."/>
            <person name="Worden A.Z."/>
            <person name="Zauner S."/>
            <person name="Barry K."/>
            <person name="Bell C."/>
            <person name="Bharti A.K."/>
            <person name="Crow J.A."/>
            <person name="Grimwood J."/>
            <person name="Kramer R."/>
            <person name="Lindquist E."/>
            <person name="Lucas S."/>
            <person name="Salamov A."/>
            <person name="McFadden G.I."/>
            <person name="Lane C.E."/>
            <person name="Keeling P.J."/>
            <person name="Gray M.W."/>
            <person name="Grigoriev I.V."/>
            <person name="Archibald J.M."/>
        </authorList>
    </citation>
    <scope>NUCLEOTIDE SEQUENCE</scope>
    <source>
        <strain evidence="2 4">CCMP2712</strain>
    </source>
</reference>
<dbReference type="OrthoDB" id="419598at2759"/>
<reference evidence="4" key="2">
    <citation type="submission" date="2012-11" db="EMBL/GenBank/DDBJ databases">
        <authorList>
            <person name="Kuo A."/>
            <person name="Curtis B.A."/>
            <person name="Tanifuji G."/>
            <person name="Burki F."/>
            <person name="Gruber A."/>
            <person name="Irimia M."/>
            <person name="Maruyama S."/>
            <person name="Arias M.C."/>
            <person name="Ball S.G."/>
            <person name="Gile G.H."/>
            <person name="Hirakawa Y."/>
            <person name="Hopkins J.F."/>
            <person name="Rensing S.A."/>
            <person name="Schmutz J."/>
            <person name="Symeonidi A."/>
            <person name="Elias M."/>
            <person name="Eveleigh R.J."/>
            <person name="Herman E.K."/>
            <person name="Klute M.J."/>
            <person name="Nakayama T."/>
            <person name="Obornik M."/>
            <person name="Reyes-Prieto A."/>
            <person name="Armbrust E.V."/>
            <person name="Aves S.J."/>
            <person name="Beiko R.G."/>
            <person name="Coutinho P."/>
            <person name="Dacks J.B."/>
            <person name="Durnford D.G."/>
            <person name="Fast N.M."/>
            <person name="Green B.R."/>
            <person name="Grisdale C."/>
            <person name="Hempe F."/>
            <person name="Henrissat B."/>
            <person name="Hoppner M.P."/>
            <person name="Ishida K.-I."/>
            <person name="Kim E."/>
            <person name="Koreny L."/>
            <person name="Kroth P.G."/>
            <person name="Liu Y."/>
            <person name="Malik S.-B."/>
            <person name="Maier U.G."/>
            <person name="McRose D."/>
            <person name="Mock T."/>
            <person name="Neilson J.A."/>
            <person name="Onodera N.T."/>
            <person name="Poole A.M."/>
            <person name="Pritham E.J."/>
            <person name="Richards T.A."/>
            <person name="Rocap G."/>
            <person name="Roy S.W."/>
            <person name="Sarai C."/>
            <person name="Schaack S."/>
            <person name="Shirato S."/>
            <person name="Slamovits C.H."/>
            <person name="Spencer D.F."/>
            <person name="Suzuki S."/>
            <person name="Worden A.Z."/>
            <person name="Zauner S."/>
            <person name="Barry K."/>
            <person name="Bell C."/>
            <person name="Bharti A.K."/>
            <person name="Crow J.A."/>
            <person name="Grimwood J."/>
            <person name="Kramer R."/>
            <person name="Lindquist E."/>
            <person name="Lucas S."/>
            <person name="Salamov A."/>
            <person name="McFadden G.I."/>
            <person name="Lane C.E."/>
            <person name="Keeling P.J."/>
            <person name="Gray M.W."/>
            <person name="Grigoriev I.V."/>
            <person name="Archibald J.M."/>
        </authorList>
    </citation>
    <scope>NUCLEOTIDE SEQUENCE</scope>
    <source>
        <strain evidence="4">CCMP2712</strain>
    </source>
</reference>
<evidence type="ECO:0000313" key="4">
    <source>
        <dbReference type="Proteomes" id="UP000011087"/>
    </source>
</evidence>
<keyword evidence="4" id="KW-1185">Reference proteome</keyword>
<evidence type="ECO:0000256" key="1">
    <source>
        <dbReference type="SAM" id="MobiDB-lite"/>
    </source>
</evidence>